<dbReference type="EMBL" id="JALKCH010000008">
    <property type="protein sequence ID" value="MCK0197987.1"/>
    <property type="molecule type" value="Genomic_DNA"/>
</dbReference>
<proteinExistence type="predicted"/>
<comment type="caution">
    <text evidence="1">The sequence shown here is derived from an EMBL/GenBank/DDBJ whole genome shotgun (WGS) entry which is preliminary data.</text>
</comment>
<dbReference type="Proteomes" id="UP001203284">
    <property type="component" value="Unassembled WGS sequence"/>
</dbReference>
<evidence type="ECO:0000313" key="1">
    <source>
        <dbReference type="EMBL" id="MCK0197987.1"/>
    </source>
</evidence>
<reference evidence="1 2" key="1">
    <citation type="submission" date="2022-04" db="EMBL/GenBank/DDBJ databases">
        <authorList>
            <person name="Grouzdev D.S."/>
            <person name="Pantiukh K.S."/>
            <person name="Krutkina M.S."/>
        </authorList>
    </citation>
    <scope>NUCLEOTIDE SEQUENCE [LARGE SCALE GENOMIC DNA]</scope>
    <source>
        <strain evidence="1 2">6x-1</strain>
    </source>
</reference>
<protein>
    <submittedName>
        <fullName evidence="1">DUF6101 family protein</fullName>
    </submittedName>
</protein>
<sequence length="179" mass="18735">MRHTVMGGSLPAQPAPCAPFAGAAPLVLCQRDGRADDGLCRVEIVGRSLALTRLVGGRDACRIVPLASYEGIAAVRFGTGQGHGVALLLPHADPALAVTLHAAPDDADLVAAWRFWCARLALPMLAQGPDGAYRPATTMLGAVVTGAVQRRRRLSRIGRARSVALRRASSAPARHPVRA</sequence>
<evidence type="ECO:0000313" key="2">
    <source>
        <dbReference type="Proteomes" id="UP001203284"/>
    </source>
</evidence>
<keyword evidence="2" id="KW-1185">Reference proteome</keyword>
<accession>A0ABT0DE17</accession>
<organism evidence="1 2">
    <name type="scientific">Ancylobacter crimeensis</name>
    <dbReference type="NCBI Taxonomy" id="2579147"/>
    <lineage>
        <taxon>Bacteria</taxon>
        <taxon>Pseudomonadati</taxon>
        <taxon>Pseudomonadota</taxon>
        <taxon>Alphaproteobacteria</taxon>
        <taxon>Hyphomicrobiales</taxon>
        <taxon>Xanthobacteraceae</taxon>
        <taxon>Ancylobacter</taxon>
    </lineage>
</organism>
<dbReference type="Pfam" id="PF19596">
    <property type="entry name" value="DUF6101"/>
    <property type="match status" value="1"/>
</dbReference>
<gene>
    <name evidence="1" type="ORF">MWN34_13820</name>
</gene>
<name>A0ABT0DE17_9HYPH</name>
<dbReference type="RefSeq" id="WP_247029880.1">
    <property type="nucleotide sequence ID" value="NZ_JALKCH010000008.1"/>
</dbReference>
<dbReference type="InterPro" id="IPR046083">
    <property type="entry name" value="DUF6101"/>
</dbReference>